<evidence type="ECO:0000256" key="3">
    <source>
        <dbReference type="SAM" id="SignalP"/>
    </source>
</evidence>
<dbReference type="AlphaFoldDB" id="A0A8E5HPR1"/>
<evidence type="ECO:0000313" key="4">
    <source>
        <dbReference type="EMBL" id="QUC18839.1"/>
    </source>
</evidence>
<feature type="region of interest" description="Disordered" evidence="1">
    <location>
        <begin position="264"/>
        <end position="283"/>
    </location>
</feature>
<proteinExistence type="predicted"/>
<evidence type="ECO:0000256" key="1">
    <source>
        <dbReference type="SAM" id="MobiDB-lite"/>
    </source>
</evidence>
<feature type="region of interest" description="Disordered" evidence="1">
    <location>
        <begin position="154"/>
        <end position="174"/>
    </location>
</feature>
<keyword evidence="5" id="KW-1185">Reference proteome</keyword>
<evidence type="ECO:0000313" key="5">
    <source>
        <dbReference type="Proteomes" id="UP000027002"/>
    </source>
</evidence>
<name>A0A8E5HPR1_USTVR</name>
<keyword evidence="2" id="KW-0812">Transmembrane</keyword>
<keyword evidence="3" id="KW-0732">Signal</keyword>
<feature type="transmembrane region" description="Helical" evidence="2">
    <location>
        <begin position="65"/>
        <end position="84"/>
    </location>
</feature>
<evidence type="ECO:0000256" key="2">
    <source>
        <dbReference type="SAM" id="Phobius"/>
    </source>
</evidence>
<feature type="chain" id="PRO_5033992833" evidence="3">
    <location>
        <begin position="27"/>
        <end position="309"/>
    </location>
</feature>
<protein>
    <submittedName>
        <fullName evidence="4">Uncharacterized protein</fullName>
    </submittedName>
</protein>
<accession>A0A8E5HPR1</accession>
<dbReference type="Proteomes" id="UP000027002">
    <property type="component" value="Chromosome 2"/>
</dbReference>
<keyword evidence="2" id="KW-0472">Membrane</keyword>
<organism evidence="4 5">
    <name type="scientific">Ustilaginoidea virens</name>
    <name type="common">Rice false smut fungus</name>
    <name type="synonym">Villosiclava virens</name>
    <dbReference type="NCBI Taxonomy" id="1159556"/>
    <lineage>
        <taxon>Eukaryota</taxon>
        <taxon>Fungi</taxon>
        <taxon>Dikarya</taxon>
        <taxon>Ascomycota</taxon>
        <taxon>Pezizomycotina</taxon>
        <taxon>Sordariomycetes</taxon>
        <taxon>Hypocreomycetidae</taxon>
        <taxon>Hypocreales</taxon>
        <taxon>Clavicipitaceae</taxon>
        <taxon>Ustilaginoidea</taxon>
    </lineage>
</organism>
<gene>
    <name evidence="4" type="ORF">UV8b_03080</name>
</gene>
<sequence length="309" mass="34716">MNEKLLAYTWLTLGLHWLDVIMDLQAVQMRFAGRRYVPAAEPKYFGTVTCMLACEKGKSTLRVHLFPFVLALALVFQAIVFAPIQSCGVKSLFFLGYTPFGKQCFLAMRLFPLDMPRIKTALKHVDIYKHDANPSLRSKIKRAVPLELICRSSSSNSSSRRRSKTNSFEKKHGRKDSYPRLAFQSANAPMSRLLDLQPPYPLVSGSPAYTTCHQLNHSTTCLPLLSGHSVKTDQLPTAPLAVGENLRDNGELRLSPTVYNRWKTPKSRRRAASLETSPPPRPAWTLGNLRLESTKLTESEACCTHNSPR</sequence>
<reference evidence="4" key="1">
    <citation type="submission" date="2020-03" db="EMBL/GenBank/DDBJ databases">
        <title>A mixture of massive structural variations and highly conserved coding sequences in Ustilaginoidea virens genome.</title>
        <authorList>
            <person name="Zhang K."/>
            <person name="Zhao Z."/>
            <person name="Zhang Z."/>
            <person name="Li Y."/>
            <person name="Hsiang T."/>
            <person name="Sun W."/>
        </authorList>
    </citation>
    <scope>NUCLEOTIDE SEQUENCE</scope>
    <source>
        <strain evidence="4">UV-8b</strain>
    </source>
</reference>
<dbReference type="KEGG" id="uvi:66063858"/>
<feature type="signal peptide" evidence="3">
    <location>
        <begin position="1"/>
        <end position="26"/>
    </location>
</feature>
<dbReference type="RefSeq" id="XP_042996512.1">
    <property type="nucleotide sequence ID" value="XM_043140578.1"/>
</dbReference>
<dbReference type="EMBL" id="CP072754">
    <property type="protein sequence ID" value="QUC18839.1"/>
    <property type="molecule type" value="Genomic_DNA"/>
</dbReference>
<dbReference type="GeneID" id="66063858"/>
<keyword evidence="2" id="KW-1133">Transmembrane helix</keyword>